<dbReference type="EMBL" id="MHIA01000008">
    <property type="protein sequence ID" value="OGY42693.1"/>
    <property type="molecule type" value="Genomic_DNA"/>
</dbReference>
<reference evidence="4 5" key="1">
    <citation type="journal article" date="2016" name="Nat. Commun.">
        <title>Thousands of microbial genomes shed light on interconnected biogeochemical processes in an aquifer system.</title>
        <authorList>
            <person name="Anantharaman K."/>
            <person name="Brown C.T."/>
            <person name="Hug L.A."/>
            <person name="Sharon I."/>
            <person name="Castelle C.J."/>
            <person name="Probst A.J."/>
            <person name="Thomas B.C."/>
            <person name="Singh A."/>
            <person name="Wilkins M.J."/>
            <person name="Karaoz U."/>
            <person name="Brodie E.L."/>
            <person name="Williams K.H."/>
            <person name="Hubbard S.S."/>
            <person name="Banfield J.F."/>
        </authorList>
    </citation>
    <scope>NUCLEOTIDE SEQUENCE [LARGE SCALE GENOMIC DNA]</scope>
</reference>
<dbReference type="Proteomes" id="UP000176260">
    <property type="component" value="Unassembled WGS sequence"/>
</dbReference>
<proteinExistence type="predicted"/>
<evidence type="ECO:0000256" key="3">
    <source>
        <dbReference type="SAM" id="SignalP"/>
    </source>
</evidence>
<evidence type="ECO:0000256" key="2">
    <source>
        <dbReference type="SAM" id="Phobius"/>
    </source>
</evidence>
<keyword evidence="2" id="KW-0812">Transmembrane</keyword>
<evidence type="ECO:0000313" key="5">
    <source>
        <dbReference type="Proteomes" id="UP000176260"/>
    </source>
</evidence>
<feature type="signal peptide" evidence="3">
    <location>
        <begin position="1"/>
        <end position="22"/>
    </location>
</feature>
<keyword evidence="2" id="KW-0472">Membrane</keyword>
<organism evidence="4 5">
    <name type="scientific">Candidatus Buchananbacteria bacterium RBG_13_39_9</name>
    <dbReference type="NCBI Taxonomy" id="1797531"/>
    <lineage>
        <taxon>Bacteria</taxon>
        <taxon>Candidatus Buchananiibacteriota</taxon>
    </lineage>
</organism>
<dbReference type="AlphaFoldDB" id="A0A1G1XRJ9"/>
<feature type="region of interest" description="Disordered" evidence="1">
    <location>
        <begin position="118"/>
        <end position="137"/>
    </location>
</feature>
<name>A0A1G1XRJ9_9BACT</name>
<gene>
    <name evidence="4" type="ORF">A2Y67_01360</name>
</gene>
<comment type="caution">
    <text evidence="4">The sequence shown here is derived from an EMBL/GenBank/DDBJ whole genome shotgun (WGS) entry which is preliminary data.</text>
</comment>
<feature type="chain" id="PRO_5009581366" evidence="3">
    <location>
        <begin position="23"/>
        <end position="298"/>
    </location>
</feature>
<accession>A0A1G1XRJ9</accession>
<evidence type="ECO:0000256" key="1">
    <source>
        <dbReference type="SAM" id="MobiDB-lite"/>
    </source>
</evidence>
<keyword evidence="2" id="KW-1133">Transmembrane helix</keyword>
<feature type="transmembrane region" description="Helical" evidence="2">
    <location>
        <begin position="273"/>
        <end position="297"/>
    </location>
</feature>
<keyword evidence="3" id="KW-0732">Signal</keyword>
<sequence>MKKIAFLMAFTLALIISVSASAQAPASDQILRFDKQPVLQWSEGNLLMICHPNGCNTPNLSPIYIGYQGKGFPAGTKTQIVQTFIPNFGNVFEVQFQLPGTSQWQPVTAGMVVQPPAATPPAVTPPPVTPPPVTPPAVTPPPVTPPPQGNVVQNANIPPWYDDESGRFPTGTLFRVRNGQFQYKMPFPKPGWRNGWQNYTPSATRASAAPAAGNPAPGSTVQGQGLIIYERDVPDPTRPGQIAGKIYIVYNPVTGETTIIIPKISGLWRTARVAIGATVVVASVYYGGYYFFVYCFMV</sequence>
<evidence type="ECO:0000313" key="4">
    <source>
        <dbReference type="EMBL" id="OGY42693.1"/>
    </source>
</evidence>
<protein>
    <submittedName>
        <fullName evidence="4">Uncharacterized protein</fullName>
    </submittedName>
</protein>